<keyword evidence="1" id="KW-0732">Signal</keyword>
<dbReference type="Proteomes" id="UP000586093">
    <property type="component" value="Unassembled WGS sequence"/>
</dbReference>
<sequence>MTHVRLFLVALLGLSAFTSAQAATTTYSSRTALEAAAGVVTLQDFNSYTSDIDFRSSAYDFGDFSVRGVGDGQQADSGAPRNYLDAPAFTPVNILGTLPVFNTTHLNLLVKSPFPLTTTSKVVFEFDSPLVAFGANLAGINSLLGSGVKIQIDGVDVSSQPPSTAGQPSDIQFFGFTSTTAFSKVEFLSDGNLLVPHVPFLLDNLVYAKAAVLSPVPEPGTYALMLGGVGLLVALRRRGVRRA</sequence>
<dbReference type="Pfam" id="PF07589">
    <property type="entry name" value="PEP-CTERM"/>
    <property type="match status" value="1"/>
</dbReference>
<accession>A0A839HHY9</accession>
<proteinExistence type="predicted"/>
<evidence type="ECO:0000259" key="2">
    <source>
        <dbReference type="Pfam" id="PF07589"/>
    </source>
</evidence>
<gene>
    <name evidence="3" type="ORF">H4F90_09200</name>
</gene>
<feature type="domain" description="Ice-binding protein C-terminal" evidence="2">
    <location>
        <begin position="215"/>
        <end position="238"/>
    </location>
</feature>
<evidence type="ECO:0000256" key="1">
    <source>
        <dbReference type="SAM" id="SignalP"/>
    </source>
</evidence>
<organism evidence="3 4">
    <name type="scientific">Aquariibacter albus</name>
    <dbReference type="NCBI Taxonomy" id="2759899"/>
    <lineage>
        <taxon>Bacteria</taxon>
        <taxon>Pseudomonadati</taxon>
        <taxon>Pseudomonadota</taxon>
        <taxon>Betaproteobacteria</taxon>
        <taxon>Burkholderiales</taxon>
        <taxon>Sphaerotilaceae</taxon>
        <taxon>Aquariibacter</taxon>
    </lineage>
</organism>
<dbReference type="NCBIfam" id="TIGR02595">
    <property type="entry name" value="PEP_CTERM"/>
    <property type="match status" value="1"/>
</dbReference>
<feature type="chain" id="PRO_5032352624" evidence="1">
    <location>
        <begin position="23"/>
        <end position="243"/>
    </location>
</feature>
<keyword evidence="4" id="KW-1185">Reference proteome</keyword>
<comment type="caution">
    <text evidence="3">The sequence shown here is derived from an EMBL/GenBank/DDBJ whole genome shotgun (WGS) entry which is preliminary data.</text>
</comment>
<dbReference type="InterPro" id="IPR013424">
    <property type="entry name" value="Ice-binding_C"/>
</dbReference>
<dbReference type="RefSeq" id="WP_182663782.1">
    <property type="nucleotide sequence ID" value="NZ_JACIVI010000002.1"/>
</dbReference>
<reference evidence="3 4" key="1">
    <citation type="submission" date="2020-08" db="EMBL/GenBank/DDBJ databases">
        <title>Aquariorum lacteus gen. nov., sp. nov., a new member of the family Comamonadaceae, isolated from freshwater aquarium.</title>
        <authorList>
            <person name="Chun S.-J."/>
        </authorList>
    </citation>
    <scope>NUCLEOTIDE SEQUENCE [LARGE SCALE GENOMIC DNA]</scope>
    <source>
        <strain evidence="3 4">SJAQ100</strain>
    </source>
</reference>
<dbReference type="EMBL" id="JACIVI010000002">
    <property type="protein sequence ID" value="MBB1162157.1"/>
    <property type="molecule type" value="Genomic_DNA"/>
</dbReference>
<protein>
    <submittedName>
        <fullName evidence="3">PEP-CTERM sorting domain-containing protein</fullName>
    </submittedName>
</protein>
<evidence type="ECO:0000313" key="3">
    <source>
        <dbReference type="EMBL" id="MBB1162157.1"/>
    </source>
</evidence>
<evidence type="ECO:0000313" key="4">
    <source>
        <dbReference type="Proteomes" id="UP000586093"/>
    </source>
</evidence>
<name>A0A839HHY9_9BURK</name>
<dbReference type="AlphaFoldDB" id="A0A839HHY9"/>
<feature type="signal peptide" evidence="1">
    <location>
        <begin position="1"/>
        <end position="22"/>
    </location>
</feature>